<reference evidence="1" key="1">
    <citation type="submission" date="2017-04" db="EMBL/GenBank/DDBJ databases">
        <authorList>
            <person name="Varghese N."/>
            <person name="Submissions S."/>
        </authorList>
    </citation>
    <scope>NUCLEOTIDE SEQUENCE</scope>
    <source>
        <strain evidence="1">WTE2008</strain>
    </source>
</reference>
<dbReference type="EMBL" id="FWXZ01000003">
    <property type="protein sequence ID" value="SMC62911.1"/>
    <property type="molecule type" value="Genomic_DNA"/>
</dbReference>
<proteinExistence type="predicted"/>
<sequence>MRSVSRITLRDVAGACGYTVNTVSRALRGDTRLPESTRKKIRDTALQMGYIRNSLASSLRSGKSGNIAVIVNDVHNLHFCHMLTTMDRELRKAGYNIMVLCMGFSEELGEHLIRSAISQAVDGILYFPYYNNRDHIEIMRKNHMPFVLLDRRVRDIVLDSVRCDDRRGGYLAGVHLANLGHKHYLFLSGEDRSSSQPDRLAGFMQAMKEYQIPECNIRIVPGEKVEAAHSESRLKELLVPLDYTAVVSFRDEVAYPVMLELSSMGLEIPRDISIVSFDHLRGEIPYLPKLTSIFANGDKVASEGVRLLLERIEKPDLPPQEIILPVTLFDEGTAAPPCTVG</sequence>
<organism evidence="1 2">
    <name type="scientific">Aristaeella lactis</name>
    <dbReference type="NCBI Taxonomy" id="3046383"/>
    <lineage>
        <taxon>Bacteria</taxon>
        <taxon>Bacillati</taxon>
        <taxon>Bacillota</taxon>
        <taxon>Clostridia</taxon>
        <taxon>Eubacteriales</taxon>
        <taxon>Aristaeellaceae</taxon>
        <taxon>Aristaeella</taxon>
    </lineage>
</organism>
<gene>
    <name evidence="1" type="ORF">SAMN06297397_1652</name>
</gene>
<comment type="caution">
    <text evidence="1">The sequence shown here is derived from an EMBL/GenBank/DDBJ whole genome shotgun (WGS) entry which is preliminary data.</text>
</comment>
<dbReference type="Proteomes" id="UP000192328">
    <property type="component" value="Unassembled WGS sequence"/>
</dbReference>
<evidence type="ECO:0000313" key="2">
    <source>
        <dbReference type="Proteomes" id="UP000192328"/>
    </source>
</evidence>
<protein>
    <submittedName>
        <fullName evidence="1">Transcriptional regulator, LacI family</fullName>
    </submittedName>
</protein>
<name>A0AC61PLG6_9FIRM</name>
<accession>A0AC61PLG6</accession>
<keyword evidence="2" id="KW-1185">Reference proteome</keyword>
<evidence type="ECO:0000313" key="1">
    <source>
        <dbReference type="EMBL" id="SMC62911.1"/>
    </source>
</evidence>